<accession>A0A8J8BD88</accession>
<evidence type="ECO:0000256" key="3">
    <source>
        <dbReference type="SAM" id="MobiDB-lite"/>
    </source>
</evidence>
<gene>
    <name evidence="6" type="ORF">KGA66_23075</name>
</gene>
<dbReference type="AlphaFoldDB" id="A0A8J8BD88"/>
<feature type="compositionally biased region" description="Gly residues" evidence="3">
    <location>
        <begin position="63"/>
        <end position="80"/>
    </location>
</feature>
<feature type="compositionally biased region" description="Basic and acidic residues" evidence="3">
    <location>
        <begin position="1"/>
        <end position="10"/>
    </location>
</feature>
<keyword evidence="4" id="KW-0812">Transmembrane</keyword>
<dbReference type="Pfam" id="PF01522">
    <property type="entry name" value="Polysacc_deac_1"/>
    <property type="match status" value="1"/>
</dbReference>
<dbReference type="Gene3D" id="3.20.20.370">
    <property type="entry name" value="Glycoside hydrolase/deacetylase"/>
    <property type="match status" value="1"/>
</dbReference>
<dbReference type="GO" id="GO:0005975">
    <property type="term" value="P:carbohydrate metabolic process"/>
    <property type="evidence" value="ECO:0007669"/>
    <property type="project" value="InterPro"/>
</dbReference>
<evidence type="ECO:0000313" key="7">
    <source>
        <dbReference type="Proteomes" id="UP000677913"/>
    </source>
</evidence>
<evidence type="ECO:0000259" key="5">
    <source>
        <dbReference type="PROSITE" id="PS51677"/>
    </source>
</evidence>
<dbReference type="GO" id="GO:0016810">
    <property type="term" value="F:hydrolase activity, acting on carbon-nitrogen (but not peptide) bonds"/>
    <property type="evidence" value="ECO:0007669"/>
    <property type="project" value="InterPro"/>
</dbReference>
<feature type="region of interest" description="Disordered" evidence="3">
    <location>
        <begin position="1"/>
        <end position="92"/>
    </location>
</feature>
<dbReference type="GO" id="GO:0046872">
    <property type="term" value="F:metal ion binding"/>
    <property type="evidence" value="ECO:0007669"/>
    <property type="project" value="UniProtKB-KW"/>
</dbReference>
<keyword evidence="1" id="KW-0479">Metal-binding</keyword>
<feature type="domain" description="NodB homology" evidence="5">
    <location>
        <begin position="194"/>
        <end position="373"/>
    </location>
</feature>
<dbReference type="GO" id="GO:0016020">
    <property type="term" value="C:membrane"/>
    <property type="evidence" value="ECO:0007669"/>
    <property type="project" value="TreeGrafter"/>
</dbReference>
<dbReference type="EMBL" id="JAGSXH010000110">
    <property type="protein sequence ID" value="MBS2965947.1"/>
    <property type="molecule type" value="Genomic_DNA"/>
</dbReference>
<feature type="region of interest" description="Disordered" evidence="3">
    <location>
        <begin position="124"/>
        <end position="180"/>
    </location>
</feature>
<evidence type="ECO:0000256" key="4">
    <source>
        <dbReference type="SAM" id="Phobius"/>
    </source>
</evidence>
<feature type="compositionally biased region" description="Pro residues" evidence="3">
    <location>
        <begin position="135"/>
        <end position="147"/>
    </location>
</feature>
<feature type="transmembrane region" description="Helical" evidence="4">
    <location>
        <begin position="100"/>
        <end position="122"/>
    </location>
</feature>
<feature type="compositionally biased region" description="Polar residues" evidence="3">
    <location>
        <begin position="171"/>
        <end position="180"/>
    </location>
</feature>
<organism evidence="6 7">
    <name type="scientific">Actinocrinis puniceicyclus</name>
    <dbReference type="NCBI Taxonomy" id="977794"/>
    <lineage>
        <taxon>Bacteria</taxon>
        <taxon>Bacillati</taxon>
        <taxon>Actinomycetota</taxon>
        <taxon>Actinomycetes</taxon>
        <taxon>Catenulisporales</taxon>
        <taxon>Actinospicaceae</taxon>
        <taxon>Actinocrinis</taxon>
    </lineage>
</organism>
<protein>
    <submittedName>
        <fullName evidence="6">Polysaccharide deacetylase family protein</fullName>
    </submittedName>
</protein>
<dbReference type="RefSeq" id="WP_211470539.1">
    <property type="nucleotide sequence ID" value="NZ_JAGSXH010000110.1"/>
</dbReference>
<feature type="compositionally biased region" description="Low complexity" evidence="3">
    <location>
        <begin position="124"/>
        <end position="134"/>
    </location>
</feature>
<feature type="compositionally biased region" description="Low complexity" evidence="3">
    <location>
        <begin position="148"/>
        <end position="161"/>
    </location>
</feature>
<keyword evidence="4" id="KW-0472">Membrane</keyword>
<name>A0A8J8BD88_9ACTN</name>
<comment type="caution">
    <text evidence="6">The sequence shown here is derived from an EMBL/GenBank/DDBJ whole genome shotgun (WGS) entry which is preliminary data.</text>
</comment>
<evidence type="ECO:0000256" key="1">
    <source>
        <dbReference type="ARBA" id="ARBA00022723"/>
    </source>
</evidence>
<dbReference type="InterPro" id="IPR011330">
    <property type="entry name" value="Glyco_hydro/deAcase_b/a-brl"/>
</dbReference>
<dbReference type="PANTHER" id="PTHR10587:SF133">
    <property type="entry name" value="CHITIN DEACETYLASE 1-RELATED"/>
    <property type="match status" value="1"/>
</dbReference>
<dbReference type="PROSITE" id="PS51677">
    <property type="entry name" value="NODB"/>
    <property type="match status" value="1"/>
</dbReference>
<evidence type="ECO:0000313" key="6">
    <source>
        <dbReference type="EMBL" id="MBS2965947.1"/>
    </source>
</evidence>
<dbReference type="PANTHER" id="PTHR10587">
    <property type="entry name" value="GLYCOSYL TRANSFERASE-RELATED"/>
    <property type="match status" value="1"/>
</dbReference>
<dbReference type="InterPro" id="IPR002509">
    <property type="entry name" value="NODB_dom"/>
</dbReference>
<keyword evidence="2" id="KW-0378">Hydrolase</keyword>
<keyword evidence="7" id="KW-1185">Reference proteome</keyword>
<dbReference type="Proteomes" id="UP000677913">
    <property type="component" value="Unassembled WGS sequence"/>
</dbReference>
<sequence>MDHTSWERRSRGFGQNAARDEDLERTVALGGPEGAERGDALDETLPLREAAARGIVAQRTGPSGPGGYGAPGGYGGYGPGGHPPGDQGPSARRPLARRKVLLAAGGLTLVGGCGIATAAQLASAGSSPTASPAPSHSPSPSSPPAPTRTPSDLSSSSAAAAPPSPPPDVNNPGSGVNPAQVQSHPEYYVHAGPKVIALTLDDGPSAQFTPKILAVLQQYRIHATFCMIGEQIAANRSLVSEVAAAGHTIVNHTWNHADQSKLSLSGVRSQIARANDALGAVGVAPALFRAPYGAWNHTVFLACAQARLRPLDWSVDPRDWSRPGVSTIVQRIMKNTRTGSIVLEHDGGGDRSQTVAALKIVLPQLLSAGYRFTSV</sequence>
<proteinExistence type="predicted"/>
<dbReference type="InterPro" id="IPR050248">
    <property type="entry name" value="Polysacc_deacetylase_ArnD"/>
</dbReference>
<reference evidence="6" key="1">
    <citation type="submission" date="2021-04" db="EMBL/GenBank/DDBJ databases">
        <title>Genome based classification of Actinospica acidithermotolerans sp. nov., an actinobacterium isolated from an Indonesian hot spring.</title>
        <authorList>
            <person name="Kusuma A.B."/>
            <person name="Putra K.E."/>
            <person name="Nafisah S."/>
            <person name="Loh J."/>
            <person name="Nouioui I."/>
            <person name="Goodfellow M."/>
        </authorList>
    </citation>
    <scope>NUCLEOTIDE SEQUENCE</scope>
    <source>
        <strain evidence="6">DSM 45618</strain>
    </source>
</reference>
<dbReference type="SUPFAM" id="SSF88713">
    <property type="entry name" value="Glycoside hydrolase/deacetylase"/>
    <property type="match status" value="1"/>
</dbReference>
<evidence type="ECO:0000256" key="2">
    <source>
        <dbReference type="ARBA" id="ARBA00022801"/>
    </source>
</evidence>
<dbReference type="CDD" id="cd10917">
    <property type="entry name" value="CE4_NodB_like_6s_7s"/>
    <property type="match status" value="1"/>
</dbReference>
<keyword evidence="4" id="KW-1133">Transmembrane helix</keyword>